<evidence type="ECO:0000313" key="2">
    <source>
        <dbReference type="EMBL" id="KAK4879307.1"/>
    </source>
</evidence>
<dbReference type="CDD" id="cd08168">
    <property type="entry name" value="Cytochrom_C3"/>
    <property type="match status" value="1"/>
</dbReference>
<feature type="compositionally biased region" description="Acidic residues" evidence="1">
    <location>
        <begin position="273"/>
        <end position="286"/>
    </location>
</feature>
<reference evidence="3" key="1">
    <citation type="submission" date="2023-01" db="EMBL/GenBank/DDBJ databases">
        <title>Key to firefly adult light organ development and bioluminescence: homeobox transcription factors regulate luciferase expression and transportation to peroxisome.</title>
        <authorList>
            <person name="Fu X."/>
        </authorList>
    </citation>
    <scope>NUCLEOTIDE SEQUENCE [LARGE SCALE GENOMIC DNA]</scope>
</reference>
<dbReference type="InterPro" id="IPR019351">
    <property type="entry name" value="DUF2039"/>
</dbReference>
<name>A0AAN7PY61_9COLE</name>
<dbReference type="Pfam" id="PF10217">
    <property type="entry name" value="DUF2039"/>
    <property type="match status" value="1"/>
</dbReference>
<dbReference type="AlphaFoldDB" id="A0AAN7PY61"/>
<dbReference type="PANTHER" id="PTHR22876">
    <property type="entry name" value="ZGC:101016"/>
    <property type="match status" value="1"/>
</dbReference>
<dbReference type="Gene3D" id="1.20.58.70">
    <property type="match status" value="1"/>
</dbReference>
<gene>
    <name evidence="2" type="ORF">RN001_007453</name>
</gene>
<sequence length="293" mass="34052">MFRQVFSPRCLKTIHATLKCFVPKLIKVRYLTQLSFGVVYAQHINLRTPENLEHEEDLRRATLEGENYLSQLICMLRTLILETSIEYQECLIKQIELTKENTKIGPVGKHWDQLTYIRIKANELKDELHKYQALAKNIGDIAENQHSTVFDGKEVVLDKLNGELLKLRKLCDVQLKEIHKYEKQLLEPKTCVKCGQKAVRHAYHVMCIDCVEGAVDKQEQLKLDLELQQLIQSLPERKRRTFIRHMNKQVKEGDSKESKADLITKLNELKVEEDLDDDDGDEDFSDLDSSCSD</sequence>
<proteinExistence type="predicted"/>
<evidence type="ECO:0000256" key="1">
    <source>
        <dbReference type="SAM" id="MobiDB-lite"/>
    </source>
</evidence>
<organism evidence="2 3">
    <name type="scientific">Aquatica leii</name>
    <dbReference type="NCBI Taxonomy" id="1421715"/>
    <lineage>
        <taxon>Eukaryota</taxon>
        <taxon>Metazoa</taxon>
        <taxon>Ecdysozoa</taxon>
        <taxon>Arthropoda</taxon>
        <taxon>Hexapoda</taxon>
        <taxon>Insecta</taxon>
        <taxon>Pterygota</taxon>
        <taxon>Neoptera</taxon>
        <taxon>Endopterygota</taxon>
        <taxon>Coleoptera</taxon>
        <taxon>Polyphaga</taxon>
        <taxon>Elateriformia</taxon>
        <taxon>Elateroidea</taxon>
        <taxon>Lampyridae</taxon>
        <taxon>Luciolinae</taxon>
        <taxon>Aquatica</taxon>
    </lineage>
</organism>
<comment type="caution">
    <text evidence="2">The sequence shown here is derived from an EMBL/GenBank/DDBJ whole genome shotgun (WGS) entry which is preliminary data.</text>
</comment>
<keyword evidence="3" id="KW-1185">Reference proteome</keyword>
<dbReference type="PANTHER" id="PTHR22876:SF5">
    <property type="entry name" value="CHROMOSOME 9 OPEN READING FRAME 85"/>
    <property type="match status" value="1"/>
</dbReference>
<evidence type="ECO:0000313" key="3">
    <source>
        <dbReference type="Proteomes" id="UP001353858"/>
    </source>
</evidence>
<protein>
    <submittedName>
        <fullName evidence="2">Uncharacterized protein</fullName>
    </submittedName>
</protein>
<dbReference type="Proteomes" id="UP001353858">
    <property type="component" value="Unassembled WGS sequence"/>
</dbReference>
<dbReference type="EMBL" id="JARPUR010000003">
    <property type="protein sequence ID" value="KAK4879307.1"/>
    <property type="molecule type" value="Genomic_DNA"/>
</dbReference>
<accession>A0AAN7PY61</accession>
<feature type="region of interest" description="Disordered" evidence="1">
    <location>
        <begin position="273"/>
        <end position="293"/>
    </location>
</feature>